<evidence type="ECO:0000313" key="13">
    <source>
        <dbReference type="EMBL" id="BBO35804.1"/>
    </source>
</evidence>
<proteinExistence type="inferred from homology"/>
<dbReference type="EC" id="4.2.2.2" evidence="3"/>
<evidence type="ECO:0000256" key="10">
    <source>
        <dbReference type="ARBA" id="ARBA00023326"/>
    </source>
</evidence>
<dbReference type="GO" id="GO:0071555">
    <property type="term" value="P:cell wall organization"/>
    <property type="evidence" value="ECO:0007669"/>
    <property type="project" value="UniProtKB-KW"/>
</dbReference>
<dbReference type="RefSeq" id="WP_172992287.1">
    <property type="nucleotide sequence ID" value="NZ_AP021861.1"/>
</dbReference>
<protein>
    <recommendedName>
        <fullName evidence="4">Probable pectate lyase C</fullName>
        <ecNumber evidence="3">4.2.2.2</ecNumber>
    </recommendedName>
</protein>
<dbReference type="InterPro" id="IPR018247">
    <property type="entry name" value="EF_Hand_1_Ca_BS"/>
</dbReference>
<evidence type="ECO:0000256" key="2">
    <source>
        <dbReference type="ARBA" id="ARBA00010980"/>
    </source>
</evidence>
<comment type="function">
    <text evidence="11">Pectinolytic enzyme consist of four classes of enzymes: pectin lyase, polygalacturonase, pectin methylesterase and rhamnogalacturonase. Among pectinolytic enzymes, pectin lyase is the most important in depolymerization of pectin, since it cleaves internal glycosidic bonds of highly methylated pectins. Favors pectate, the anion, over pectin, the methyl ester.</text>
</comment>
<evidence type="ECO:0000313" key="14">
    <source>
        <dbReference type="Proteomes" id="UP000326837"/>
    </source>
</evidence>
<dbReference type="PANTHER" id="PTHR42970">
    <property type="entry name" value="PECTATE LYASE C-RELATED"/>
    <property type="match status" value="1"/>
</dbReference>
<dbReference type="GO" id="GO:0030570">
    <property type="term" value="F:pectate lyase activity"/>
    <property type="evidence" value="ECO:0007669"/>
    <property type="project" value="UniProtKB-EC"/>
</dbReference>
<feature type="chain" id="PRO_5024900105" description="Probable pectate lyase C" evidence="12">
    <location>
        <begin position="28"/>
        <end position="879"/>
    </location>
</feature>
<dbReference type="GO" id="GO:0046872">
    <property type="term" value="F:metal ion binding"/>
    <property type="evidence" value="ECO:0007669"/>
    <property type="project" value="UniProtKB-KW"/>
</dbReference>
<dbReference type="PROSITE" id="PS00018">
    <property type="entry name" value="EF_HAND_1"/>
    <property type="match status" value="3"/>
</dbReference>
<dbReference type="EMBL" id="AP021861">
    <property type="protein sequence ID" value="BBO35804.1"/>
    <property type="molecule type" value="Genomic_DNA"/>
</dbReference>
<reference evidence="14" key="1">
    <citation type="submission" date="2019-10" db="EMBL/GenBank/DDBJ databases">
        <title>Lacipirellula parvula gen. nov., sp. nov., representing a lineage of planctomycetes widespread in freshwater anoxic habitats, and description of the family Lacipirellulaceae.</title>
        <authorList>
            <person name="Dedysh S.N."/>
            <person name="Kulichevskaya I.S."/>
            <person name="Beletsky A.V."/>
            <person name="Rakitin A.L."/>
            <person name="Mardanov A.V."/>
            <person name="Ivanova A.A."/>
            <person name="Saltykova V.X."/>
            <person name="Rijpstra W.I.C."/>
            <person name="Sinninghe Damste J.S."/>
            <person name="Ravin N.V."/>
        </authorList>
    </citation>
    <scope>NUCLEOTIDE SEQUENCE [LARGE SCALE GENOMIC DNA]</scope>
    <source>
        <strain evidence="14">PX69</strain>
    </source>
</reference>
<evidence type="ECO:0000256" key="6">
    <source>
        <dbReference type="ARBA" id="ARBA00023180"/>
    </source>
</evidence>
<dbReference type="PANTHER" id="PTHR42970:SF1">
    <property type="entry name" value="PECTATE LYASE C-RELATED"/>
    <property type="match status" value="1"/>
</dbReference>
<dbReference type="InterPro" id="IPR036439">
    <property type="entry name" value="Dockerin_dom_sf"/>
</dbReference>
<dbReference type="InterPro" id="IPR052063">
    <property type="entry name" value="Polysaccharide_Lyase_1"/>
</dbReference>
<keyword evidence="5" id="KW-0479">Metal-binding</keyword>
<gene>
    <name evidence="13" type="ORF">PLANPX_5416</name>
</gene>
<evidence type="ECO:0000256" key="4">
    <source>
        <dbReference type="ARBA" id="ARBA00016512"/>
    </source>
</evidence>
<accession>A0A5K7XG14</accession>
<evidence type="ECO:0000256" key="5">
    <source>
        <dbReference type="ARBA" id="ARBA00022723"/>
    </source>
</evidence>
<dbReference type="InterPro" id="IPR011050">
    <property type="entry name" value="Pectin_lyase_fold/virulence"/>
</dbReference>
<evidence type="ECO:0000256" key="9">
    <source>
        <dbReference type="ARBA" id="ARBA00023316"/>
    </source>
</evidence>
<evidence type="ECO:0000256" key="1">
    <source>
        <dbReference type="ARBA" id="ARBA00000695"/>
    </source>
</evidence>
<dbReference type="InterPro" id="IPR012334">
    <property type="entry name" value="Pectin_lyas_fold"/>
</dbReference>
<evidence type="ECO:0000256" key="3">
    <source>
        <dbReference type="ARBA" id="ARBA00012272"/>
    </source>
</evidence>
<dbReference type="SUPFAM" id="SSF51126">
    <property type="entry name" value="Pectin lyase-like"/>
    <property type="match status" value="1"/>
</dbReference>
<sequence length="879" mass="90747">MPLIKIPFALRAAALILATVAAAQVHAQLPFFPGAEGFGGSFTGTAPAGGWFSNATVYHVTTTADTLAPDGKPAVGTLRGAFYDAARKQMASNVLVVFDVGGTFQLTQGSLDIKTVNNIYIAGQTAPSPVTVYGNTTQITKSNNTVNSNVVLRYMTFRKGTGDGEDAITFAGGNGAGQTVATNMILDHVSASWAEDEDLSVANNNTNVTVQYSIIADALTNSHAYGSLIRPQIDSSVTFHHNLYASNASRQARFGTYNAETLTADFRNNVIYNWRDRASYTGGSSEAEQEFTDVNYVGNYLVAGPNTTGPANRAFSVDKNVTSRVYQSGNFVDADKQLNPGGVPNGSDLGWGAFAVSTPVTDQTMTQMVTPFATAPVTTQTAPAAYEQVLDHVGNFWWNREAIDQRIINNVKTNTGPSGGVGAAAPNATELANLLAAPTTTRPAGWDSDADGMPNAWELAHGLNPNSAADNRLDFDGDGYVNVVEYLNEAGEFPAPAPIVFNGATNTRYAQITNWRTNDGGVTAGSNWQPSKYDASVINGGTVAIDAIGQHAGVLQVAPAVGNAATLNVTAGWIDVAERLEVGAAGSGTVNHTGGLVLADEVLLGGGVGASGEYHLSGSGVLRTGRLAKGANGGAFNFTGGTLSADAVDFDLVNNGGVIAAGESPGLMQIDGDLALNSGVLEIEIGGTQLGQFDRLEVDGTADLGGTLRVALVNLGGGAYQPQLGDSIPFLAASGGAGGMFDAFELPALASGLAWQLSPGNVTVFLNVVADAPLSPADFNGDGFVNGDDLAVWRIGFGSTGQTNNATGDADGNGAVDGADFLVWQRGFTSADGAATSVAVPEPSSLLLCVIAALSSRGSTTRRSGDKWRTLHGECGLRS</sequence>
<name>A0A5K7XG14_9BACT</name>
<keyword evidence="10" id="KW-0624">Polysaccharide degradation</keyword>
<dbReference type="Gene3D" id="2.160.20.10">
    <property type="entry name" value="Single-stranded right-handed beta-helix, Pectin lyase-like"/>
    <property type="match status" value="1"/>
</dbReference>
<dbReference type="KEGG" id="lpav:PLANPX_5416"/>
<dbReference type="AlphaFoldDB" id="A0A5K7XG14"/>
<keyword evidence="6" id="KW-0325">Glycoprotein</keyword>
<dbReference type="GO" id="GO:0000272">
    <property type="term" value="P:polysaccharide catabolic process"/>
    <property type="evidence" value="ECO:0007669"/>
    <property type="project" value="UniProtKB-KW"/>
</dbReference>
<evidence type="ECO:0000256" key="11">
    <source>
        <dbReference type="ARBA" id="ARBA00025679"/>
    </source>
</evidence>
<comment type="catalytic activity">
    <reaction evidence="1">
        <text>Eliminative cleavage of (1-&gt;4)-alpha-D-galacturonan to give oligosaccharides with 4-deoxy-alpha-D-galact-4-enuronosyl groups at their non-reducing ends.</text>
        <dbReference type="EC" id="4.2.2.2"/>
    </reaction>
</comment>
<keyword evidence="7" id="KW-0456">Lyase</keyword>
<comment type="similarity">
    <text evidence="2">Belongs to the polysaccharide lyase 1 family.</text>
</comment>
<keyword evidence="14" id="KW-1185">Reference proteome</keyword>
<evidence type="ECO:0000256" key="12">
    <source>
        <dbReference type="SAM" id="SignalP"/>
    </source>
</evidence>
<keyword evidence="9" id="KW-0961">Cell wall biogenesis/degradation</keyword>
<keyword evidence="8" id="KW-0119">Carbohydrate metabolism</keyword>
<dbReference type="Proteomes" id="UP000326837">
    <property type="component" value="Chromosome"/>
</dbReference>
<dbReference type="Gene3D" id="1.10.1330.10">
    <property type="entry name" value="Dockerin domain"/>
    <property type="match status" value="1"/>
</dbReference>
<evidence type="ECO:0000256" key="7">
    <source>
        <dbReference type="ARBA" id="ARBA00023239"/>
    </source>
</evidence>
<feature type="signal peptide" evidence="12">
    <location>
        <begin position="1"/>
        <end position="27"/>
    </location>
</feature>
<evidence type="ECO:0000256" key="8">
    <source>
        <dbReference type="ARBA" id="ARBA00023277"/>
    </source>
</evidence>
<keyword evidence="12" id="KW-0732">Signal</keyword>
<organism evidence="13 14">
    <name type="scientific">Lacipirellula parvula</name>
    <dbReference type="NCBI Taxonomy" id="2650471"/>
    <lineage>
        <taxon>Bacteria</taxon>
        <taxon>Pseudomonadati</taxon>
        <taxon>Planctomycetota</taxon>
        <taxon>Planctomycetia</taxon>
        <taxon>Pirellulales</taxon>
        <taxon>Lacipirellulaceae</taxon>
        <taxon>Lacipirellula</taxon>
    </lineage>
</organism>